<dbReference type="InterPro" id="IPR036388">
    <property type="entry name" value="WH-like_DNA-bd_sf"/>
</dbReference>
<organism evidence="6 7">
    <name type="scientific">Mycena chlorophos</name>
    <name type="common">Agaric fungus</name>
    <name type="synonym">Agaricus chlorophos</name>
    <dbReference type="NCBI Taxonomy" id="658473"/>
    <lineage>
        <taxon>Eukaryota</taxon>
        <taxon>Fungi</taxon>
        <taxon>Dikarya</taxon>
        <taxon>Basidiomycota</taxon>
        <taxon>Agaricomycotina</taxon>
        <taxon>Agaricomycetes</taxon>
        <taxon>Agaricomycetidae</taxon>
        <taxon>Agaricales</taxon>
        <taxon>Marasmiineae</taxon>
        <taxon>Mycenaceae</taxon>
        <taxon>Mycena</taxon>
    </lineage>
</organism>
<evidence type="ECO:0000259" key="5">
    <source>
        <dbReference type="Pfam" id="PF08100"/>
    </source>
</evidence>
<dbReference type="InterPro" id="IPR001077">
    <property type="entry name" value="COMT_C"/>
</dbReference>
<reference evidence="6" key="1">
    <citation type="submission" date="2014-09" db="EMBL/GenBank/DDBJ databases">
        <title>Genome sequence of the luminous mushroom Mycena chlorophos for searching fungal bioluminescence genes.</title>
        <authorList>
            <person name="Tanaka Y."/>
            <person name="Kasuga D."/>
            <person name="Oba Y."/>
            <person name="Hase S."/>
            <person name="Sato K."/>
            <person name="Oba Y."/>
            <person name="Sakakibara Y."/>
        </authorList>
    </citation>
    <scope>NUCLEOTIDE SEQUENCE</scope>
</reference>
<evidence type="ECO:0000259" key="4">
    <source>
        <dbReference type="Pfam" id="PF00891"/>
    </source>
</evidence>
<dbReference type="PANTHER" id="PTHR43712">
    <property type="entry name" value="PUTATIVE (AFU_ORTHOLOGUE AFUA_4G14580)-RELATED"/>
    <property type="match status" value="1"/>
</dbReference>
<dbReference type="GO" id="GO:0008168">
    <property type="term" value="F:methyltransferase activity"/>
    <property type="evidence" value="ECO:0007669"/>
    <property type="project" value="UniProtKB-KW"/>
</dbReference>
<dbReference type="PROSITE" id="PS51683">
    <property type="entry name" value="SAM_OMT_II"/>
    <property type="match status" value="1"/>
</dbReference>
<accession>A0ABQ0LKP9</accession>
<dbReference type="SUPFAM" id="SSF53335">
    <property type="entry name" value="S-adenosyl-L-methionine-dependent methyltransferases"/>
    <property type="match status" value="1"/>
</dbReference>
<dbReference type="InterPro" id="IPR029063">
    <property type="entry name" value="SAM-dependent_MTases_sf"/>
</dbReference>
<feature type="domain" description="O-methyltransferase dimerisation" evidence="5">
    <location>
        <begin position="81"/>
        <end position="157"/>
    </location>
</feature>
<evidence type="ECO:0000256" key="2">
    <source>
        <dbReference type="ARBA" id="ARBA00022679"/>
    </source>
</evidence>
<dbReference type="GO" id="GO:0032259">
    <property type="term" value="P:methylation"/>
    <property type="evidence" value="ECO:0007669"/>
    <property type="project" value="UniProtKB-KW"/>
</dbReference>
<sequence length="482" mass="52523">MPATVTAVRQLLAILSSSIDVLESTCDAAGVPIPDLHSPFTPESEAFRAIPAAVEAASLIGAAALQIEAIVTPPTVTLYRIVGGAFRSATIRAVSESGVTELLREAGPQGMHVRDIGAANGQDPEKLARFLRMLATHHIYREVSPDVFANTRISSLLDTGKSSREVISHPDKKHRGSTGLSALISHHLDVVFKAAAVSWETLDDPKTRHSGDPLDSPFSRSIGKRQDMWAHFKENTLRGERFGIAMTGMEKMQPQDAIITAFPWSTLPAKAKIVDVGGGVGTSCLSLARHFPQFELVLQDLPQTIKHAREVWEEKLPGVVQSGRVTLQEHDFFTAQPQKDATLFLLRQILHDWSDPYCVKILSQLWDAAAPDTTLLIMDSLVPLACHDAPAPTGSISESAVPGAAAKEAPAPLLANYGATNEMAYTIDMVMFFMFNAQERTFLHFQKLLASAGWKIVKVHRQAGDSTFMQCIEARKVEKPEV</sequence>
<dbReference type="InterPro" id="IPR016461">
    <property type="entry name" value="COMT-like"/>
</dbReference>
<keyword evidence="3" id="KW-0949">S-adenosyl-L-methionine</keyword>
<keyword evidence="2" id="KW-0808">Transferase</keyword>
<gene>
    <name evidence="6" type="ORF">MCHLO_08323</name>
</gene>
<dbReference type="Gene3D" id="1.10.10.10">
    <property type="entry name" value="Winged helix-like DNA-binding domain superfamily/Winged helix DNA-binding domain"/>
    <property type="match status" value="1"/>
</dbReference>
<evidence type="ECO:0000256" key="3">
    <source>
        <dbReference type="ARBA" id="ARBA00022691"/>
    </source>
</evidence>
<dbReference type="Pfam" id="PF00891">
    <property type="entry name" value="Methyltransf_2"/>
    <property type="match status" value="1"/>
</dbReference>
<dbReference type="SUPFAM" id="SSF46785">
    <property type="entry name" value="Winged helix' DNA-binding domain"/>
    <property type="match status" value="1"/>
</dbReference>
<dbReference type="PANTHER" id="PTHR43712:SF2">
    <property type="entry name" value="O-METHYLTRANSFERASE CICE"/>
    <property type="match status" value="1"/>
</dbReference>
<dbReference type="Proteomes" id="UP000815677">
    <property type="component" value="Unassembled WGS sequence"/>
</dbReference>
<dbReference type="InterPro" id="IPR012967">
    <property type="entry name" value="COMT_dimerisation"/>
</dbReference>
<keyword evidence="7" id="KW-1185">Reference proteome</keyword>
<dbReference type="InterPro" id="IPR036390">
    <property type="entry name" value="WH_DNA-bd_sf"/>
</dbReference>
<evidence type="ECO:0000313" key="7">
    <source>
        <dbReference type="Proteomes" id="UP000815677"/>
    </source>
</evidence>
<dbReference type="Pfam" id="PF08100">
    <property type="entry name" value="Dimerisation"/>
    <property type="match status" value="1"/>
</dbReference>
<dbReference type="EMBL" id="DF846929">
    <property type="protein sequence ID" value="GAT51159.1"/>
    <property type="molecule type" value="Genomic_DNA"/>
</dbReference>
<keyword evidence="1 6" id="KW-0489">Methyltransferase</keyword>
<name>A0ABQ0LKP9_MYCCL</name>
<protein>
    <submittedName>
        <fullName evidence="6">S-adenosyl-L-methionine-dependent methyltransferase</fullName>
    </submittedName>
</protein>
<feature type="domain" description="O-methyltransferase C-terminal" evidence="4">
    <location>
        <begin position="199"/>
        <end position="388"/>
    </location>
</feature>
<evidence type="ECO:0000256" key="1">
    <source>
        <dbReference type="ARBA" id="ARBA00022603"/>
    </source>
</evidence>
<evidence type="ECO:0000313" key="6">
    <source>
        <dbReference type="EMBL" id="GAT51159.1"/>
    </source>
</evidence>
<proteinExistence type="predicted"/>
<dbReference type="Gene3D" id="3.40.50.150">
    <property type="entry name" value="Vaccinia Virus protein VP39"/>
    <property type="match status" value="1"/>
</dbReference>